<accession>A0A5J4SM25</accession>
<dbReference type="Pfam" id="PF07949">
    <property type="entry name" value="YbbR"/>
    <property type="match status" value="1"/>
</dbReference>
<dbReference type="PANTHER" id="PTHR37804">
    <property type="entry name" value="CDAA REGULATORY PROTEIN CDAR"/>
    <property type="match status" value="1"/>
</dbReference>
<dbReference type="AlphaFoldDB" id="A0A5J4SM25"/>
<organism evidence="1">
    <name type="scientific">termite gut metagenome</name>
    <dbReference type="NCBI Taxonomy" id="433724"/>
    <lineage>
        <taxon>unclassified sequences</taxon>
        <taxon>metagenomes</taxon>
        <taxon>organismal metagenomes</taxon>
    </lineage>
</organism>
<dbReference type="PANTHER" id="PTHR37804:SF1">
    <property type="entry name" value="CDAA REGULATORY PROTEIN CDAR"/>
    <property type="match status" value="1"/>
</dbReference>
<name>A0A5J4SM25_9ZZZZ</name>
<dbReference type="InterPro" id="IPR012505">
    <property type="entry name" value="YbbR"/>
</dbReference>
<evidence type="ECO:0000313" key="1">
    <source>
        <dbReference type="EMBL" id="KAA6346762.1"/>
    </source>
</evidence>
<gene>
    <name evidence="1" type="ORF">EZS27_005763</name>
</gene>
<dbReference type="Gene3D" id="2.170.120.40">
    <property type="entry name" value="YbbR-like domain"/>
    <property type="match status" value="1"/>
</dbReference>
<protein>
    <recommendedName>
        <fullName evidence="2">YbbR-like domain-containing protein</fullName>
    </recommendedName>
</protein>
<dbReference type="Gene3D" id="2.170.120.30">
    <property type="match status" value="1"/>
</dbReference>
<dbReference type="EMBL" id="SNRY01000119">
    <property type="protein sequence ID" value="KAA6346762.1"/>
    <property type="molecule type" value="Genomic_DNA"/>
</dbReference>
<reference evidence="1" key="1">
    <citation type="submission" date="2019-03" db="EMBL/GenBank/DDBJ databases">
        <title>Single cell metagenomics reveals metabolic interactions within the superorganism composed of flagellate Streblomastix strix and complex community of Bacteroidetes bacteria on its surface.</title>
        <authorList>
            <person name="Treitli S.C."/>
            <person name="Kolisko M."/>
            <person name="Husnik F."/>
            <person name="Keeling P."/>
            <person name="Hampl V."/>
        </authorList>
    </citation>
    <scope>NUCLEOTIDE SEQUENCE</scope>
    <source>
        <strain evidence="1">STM</strain>
    </source>
</reference>
<sequence length="336" mass="38397">MSGLKNIISIYLIRIKKIKDSMLNSNNSREPLIFLFFLLIAAMFWLSQTLSFEYETEVSIPVQVKDTSNIILTSEPVNKLQIVVRDRGTILLHYIFIKQFVPLTIDFTEYSHAKNNHIRILTAGLRKSIHSQLNVSTQLLSVKPDTLEYIYVSGKSKRVPVKLTGNITADRQHYLSDTIFSSDSVLVYALSNVLDTITAAYTQPVELQNISDTVKYLSAFSHIKGVKFVPESEELTFPVDVYTEKMLEIPIHSTGFPPNKILRTFPSKVQVTVQIGLKNFYEINSENFSIEISYDDLLKCNTERYSVKLKNIPQEVNQILHIVPEQIDFLIETISL</sequence>
<evidence type="ECO:0008006" key="2">
    <source>
        <dbReference type="Google" id="ProtNLM"/>
    </source>
</evidence>
<proteinExistence type="predicted"/>
<dbReference type="InterPro" id="IPR053154">
    <property type="entry name" value="c-di-AMP_regulator"/>
</dbReference>
<comment type="caution">
    <text evidence="1">The sequence shown here is derived from an EMBL/GenBank/DDBJ whole genome shotgun (WGS) entry which is preliminary data.</text>
</comment>